<dbReference type="InterPro" id="IPR058163">
    <property type="entry name" value="LysR-type_TF_proteobact-type"/>
</dbReference>
<sequence length="164" mass="18250">LFALEYGEADIAIRAGTKPQTPDNVVLPFCQLEVRLCAHQAYIDSYGLPTADTLHQHKFIALNERLAHLPWNEWIHTHAAVENISLTSSAAQIITAALHQGLGISVSTVQAIAQNEQLIALDLHDPWTLDCWLLVHRDILNIRKVRKFIDLVKENPPPDGSLLG</sequence>
<dbReference type="GO" id="GO:0006351">
    <property type="term" value="P:DNA-templated transcription"/>
    <property type="evidence" value="ECO:0007669"/>
    <property type="project" value="TreeGrafter"/>
</dbReference>
<dbReference type="PATRIC" id="fig|43658.6.peg.4191"/>
<accession>A0A0L0EL33</accession>
<name>A0A0L0EL33_9GAMM</name>
<evidence type="ECO:0000313" key="4">
    <source>
        <dbReference type="Proteomes" id="UP000036850"/>
    </source>
</evidence>
<evidence type="ECO:0000259" key="2">
    <source>
        <dbReference type="Pfam" id="PF03466"/>
    </source>
</evidence>
<dbReference type="Proteomes" id="UP000036850">
    <property type="component" value="Unassembled WGS sequence"/>
</dbReference>
<feature type="non-terminal residue" evidence="3">
    <location>
        <position position="1"/>
    </location>
</feature>
<feature type="domain" description="LysR substrate-binding" evidence="2">
    <location>
        <begin position="3"/>
        <end position="155"/>
    </location>
</feature>
<comment type="caution">
    <text evidence="3">The sequence shown here is derived from an EMBL/GenBank/DDBJ whole genome shotgun (WGS) entry which is preliminary data.</text>
</comment>
<dbReference type="SUPFAM" id="SSF53850">
    <property type="entry name" value="Periplasmic binding protein-like II"/>
    <property type="match status" value="1"/>
</dbReference>
<dbReference type="GO" id="GO:0043565">
    <property type="term" value="F:sequence-specific DNA binding"/>
    <property type="evidence" value="ECO:0007669"/>
    <property type="project" value="TreeGrafter"/>
</dbReference>
<comment type="similarity">
    <text evidence="1">Belongs to the LysR transcriptional regulatory family.</text>
</comment>
<dbReference type="PANTHER" id="PTHR30537:SF3">
    <property type="entry name" value="TRANSCRIPTIONAL REGULATORY PROTEIN"/>
    <property type="match status" value="1"/>
</dbReference>
<organism evidence="3 4">
    <name type="scientific">Pseudoalteromonas rubra</name>
    <dbReference type="NCBI Taxonomy" id="43658"/>
    <lineage>
        <taxon>Bacteria</taxon>
        <taxon>Pseudomonadati</taxon>
        <taxon>Pseudomonadota</taxon>
        <taxon>Gammaproteobacteria</taxon>
        <taxon>Alteromonadales</taxon>
        <taxon>Pseudoalteromonadaceae</taxon>
        <taxon>Pseudoalteromonas</taxon>
    </lineage>
</organism>
<reference evidence="4" key="1">
    <citation type="submission" date="2015-07" db="EMBL/GenBank/DDBJ databases">
        <title>Draft genome sequence of a Pseudoalteromonas rubra strain, OCN096, isolated from Kaneohe Bay, Oahu, Hawaii.</title>
        <authorList>
            <person name="Beurmann S."/>
            <person name="Ushijima B."/>
            <person name="Belcaid M."/>
            <person name="Callahan S.M."/>
            <person name="Aeby G.S."/>
        </authorList>
    </citation>
    <scope>NUCLEOTIDE SEQUENCE [LARGE SCALE GENOMIC DNA]</scope>
    <source>
        <strain evidence="4">OCN096</strain>
    </source>
</reference>
<gene>
    <name evidence="3" type="ORF">AC626_24805</name>
</gene>
<protein>
    <recommendedName>
        <fullName evidence="2">LysR substrate-binding domain-containing protein</fullName>
    </recommendedName>
</protein>
<evidence type="ECO:0000256" key="1">
    <source>
        <dbReference type="ARBA" id="ARBA00009437"/>
    </source>
</evidence>
<dbReference type="EMBL" id="LFZX01000373">
    <property type="protein sequence ID" value="KNC65169.1"/>
    <property type="molecule type" value="Genomic_DNA"/>
</dbReference>
<evidence type="ECO:0000313" key="3">
    <source>
        <dbReference type="EMBL" id="KNC65169.1"/>
    </source>
</evidence>
<dbReference type="AlphaFoldDB" id="A0A0L0EL33"/>
<dbReference type="InterPro" id="IPR005119">
    <property type="entry name" value="LysR_subst-bd"/>
</dbReference>
<dbReference type="Gene3D" id="3.40.190.290">
    <property type="match status" value="1"/>
</dbReference>
<dbReference type="Pfam" id="PF03466">
    <property type="entry name" value="LysR_substrate"/>
    <property type="match status" value="1"/>
</dbReference>
<dbReference type="GO" id="GO:0003700">
    <property type="term" value="F:DNA-binding transcription factor activity"/>
    <property type="evidence" value="ECO:0007669"/>
    <property type="project" value="TreeGrafter"/>
</dbReference>
<dbReference type="PANTHER" id="PTHR30537">
    <property type="entry name" value="HTH-TYPE TRANSCRIPTIONAL REGULATOR"/>
    <property type="match status" value="1"/>
</dbReference>
<proteinExistence type="inferred from homology"/>